<name>A0A9E7IC66_9LILI</name>
<dbReference type="PANTHER" id="PTHR35509:SF1">
    <property type="entry name" value="DOMAIN PROTEIN, PUTATIVE (DUF1995)-RELATED"/>
    <property type="match status" value="1"/>
</dbReference>
<evidence type="ECO:0000313" key="3">
    <source>
        <dbReference type="EMBL" id="URE49199.1"/>
    </source>
</evidence>
<feature type="domain" description="DUF1995" evidence="2">
    <location>
        <begin position="86"/>
        <end position="314"/>
    </location>
</feature>
<evidence type="ECO:0000313" key="4">
    <source>
        <dbReference type="Proteomes" id="UP001055439"/>
    </source>
</evidence>
<dbReference type="InterPro" id="IPR053021">
    <property type="entry name" value="Chloroplast_ADK"/>
</dbReference>
<sequence length="366" mass="40522">MAAATAASISCHNFYGSYAHASSGPLPIPRRTPSAGLTRCRRLFARAKLENFDVPSDVPPLSSDGANSGTGAVPEQQELDQDSDLPSDLEGAIRQSSQASASFISSGGMRAIVELLIPQIQFLDAEGAQAELWELSRIFLESLIEGSGGQRVKAIFPDAGAAALLKYQWTDANFGFSSLSDRKPVDSEDEVVVMVVPDYQMLEYVERVATLLSEDPPRPLIMWNPRLVSEDVGVGINVRNLRRYFLRQVFIKLSLIAGLQITFTVVYSMRPLPTGAIFRCYPGMWKVFYDDVNRPGRYLLAKEQPGRPDATDIELIFGNVDEKSEKAPSFLDKAVSMFTSINRFMKAISRVCNFQSHKHYDKLLVV</sequence>
<evidence type="ECO:0000259" key="2">
    <source>
        <dbReference type="Pfam" id="PF09353"/>
    </source>
</evidence>
<dbReference type="Proteomes" id="UP001055439">
    <property type="component" value="Chromosome 9"/>
</dbReference>
<protein>
    <recommendedName>
        <fullName evidence="2">DUF1995 domain-containing protein</fullName>
    </recommendedName>
</protein>
<keyword evidence="4" id="KW-1185">Reference proteome</keyword>
<accession>A0A9E7IC66</accession>
<dbReference type="Pfam" id="PF09353">
    <property type="entry name" value="DUF1995"/>
    <property type="match status" value="1"/>
</dbReference>
<gene>
    <name evidence="3" type="ORF">MUK42_25652</name>
</gene>
<dbReference type="InterPro" id="IPR018962">
    <property type="entry name" value="DUF1995"/>
</dbReference>
<dbReference type="OrthoDB" id="5696at2759"/>
<feature type="region of interest" description="Disordered" evidence="1">
    <location>
        <begin position="55"/>
        <end position="88"/>
    </location>
</feature>
<proteinExistence type="predicted"/>
<feature type="compositionally biased region" description="Acidic residues" evidence="1">
    <location>
        <begin position="77"/>
        <end position="87"/>
    </location>
</feature>
<evidence type="ECO:0000256" key="1">
    <source>
        <dbReference type="SAM" id="MobiDB-lite"/>
    </source>
</evidence>
<organism evidence="3 4">
    <name type="scientific">Musa troglodytarum</name>
    <name type="common">fe'i banana</name>
    <dbReference type="NCBI Taxonomy" id="320322"/>
    <lineage>
        <taxon>Eukaryota</taxon>
        <taxon>Viridiplantae</taxon>
        <taxon>Streptophyta</taxon>
        <taxon>Embryophyta</taxon>
        <taxon>Tracheophyta</taxon>
        <taxon>Spermatophyta</taxon>
        <taxon>Magnoliopsida</taxon>
        <taxon>Liliopsida</taxon>
        <taxon>Zingiberales</taxon>
        <taxon>Musaceae</taxon>
        <taxon>Musa</taxon>
    </lineage>
</organism>
<dbReference type="AlphaFoldDB" id="A0A9E7IC66"/>
<dbReference type="PANTHER" id="PTHR35509">
    <property type="entry name" value="DOMAIN PROTEIN, PUTATIVE (DUF1995)-RELATED"/>
    <property type="match status" value="1"/>
</dbReference>
<reference evidence="3" key="1">
    <citation type="submission" date="2022-05" db="EMBL/GenBank/DDBJ databases">
        <title>The Musa troglodytarum L. genome provides insights into the mechanism of non-climacteric behaviour and enrichment of carotenoids.</title>
        <authorList>
            <person name="Wang J."/>
        </authorList>
    </citation>
    <scope>NUCLEOTIDE SEQUENCE</scope>
    <source>
        <tissue evidence="3">Leaf</tissue>
    </source>
</reference>
<dbReference type="EMBL" id="CP097511">
    <property type="protein sequence ID" value="URE49199.1"/>
    <property type="molecule type" value="Genomic_DNA"/>
</dbReference>